<sequence>MIYLHFLQNDLKELWSLLNLLLPEVFDNRKAFHDWFSQPFQKNGPTHNTEDDWLETEKKVIIIHRLYQILEPFMRRRRVEDVEGSLPPKDWHRMMKPAQEQPTKIPAWVKFHDLPFELWNQECLSRVASTIGRPLHVDQATAKTTKQPELLHTKSTRARICIEISAEQDLPDEVTVLVEGDSVNVPIEYQVLPPICKLCHVFGHSSERCVKRASIFSSPSTSTTQVGSQPGNGKHMAVLEQAARDHVQPQMESSNDNRSLPQKQQDANSVDPLNESESEEELLEVLEGVVRSCHEISQPQLHLEGVGSRAVPVHSAVPRSGMVNQTLSPKPPDPQGSEVRDTASKEDPFYQAKTYKPLNNRCMELRKTCNHPLLNYPYFNNFSKDFLVRSCGKLWVLDRILIKL</sequence>
<comment type="caution">
    <text evidence="1">The sequence shown here is derived from an EMBL/GenBank/DDBJ whole genome shotgun (WGS) entry which is preliminary data.</text>
</comment>
<evidence type="ECO:0000313" key="1">
    <source>
        <dbReference type="EMBL" id="KAI8572256.1"/>
    </source>
</evidence>
<gene>
    <name evidence="1" type="ORF">RHMOL_Rhmol01G0183900</name>
</gene>
<accession>A0ACC0Q482</accession>
<name>A0ACC0Q482_RHOML</name>
<keyword evidence="2" id="KW-1185">Reference proteome</keyword>
<proteinExistence type="predicted"/>
<organism evidence="1 2">
    <name type="scientific">Rhododendron molle</name>
    <name type="common">Chinese azalea</name>
    <name type="synonym">Azalea mollis</name>
    <dbReference type="NCBI Taxonomy" id="49168"/>
    <lineage>
        <taxon>Eukaryota</taxon>
        <taxon>Viridiplantae</taxon>
        <taxon>Streptophyta</taxon>
        <taxon>Embryophyta</taxon>
        <taxon>Tracheophyta</taxon>
        <taxon>Spermatophyta</taxon>
        <taxon>Magnoliopsida</taxon>
        <taxon>eudicotyledons</taxon>
        <taxon>Gunneridae</taxon>
        <taxon>Pentapetalae</taxon>
        <taxon>asterids</taxon>
        <taxon>Ericales</taxon>
        <taxon>Ericaceae</taxon>
        <taxon>Ericoideae</taxon>
        <taxon>Rhodoreae</taxon>
        <taxon>Rhododendron</taxon>
    </lineage>
</organism>
<dbReference type="EMBL" id="CM046388">
    <property type="protein sequence ID" value="KAI8572256.1"/>
    <property type="molecule type" value="Genomic_DNA"/>
</dbReference>
<protein>
    <submittedName>
        <fullName evidence="1">Uncharacterized protein</fullName>
    </submittedName>
</protein>
<dbReference type="Proteomes" id="UP001062846">
    <property type="component" value="Chromosome 1"/>
</dbReference>
<reference evidence="1" key="1">
    <citation type="submission" date="2022-02" db="EMBL/GenBank/DDBJ databases">
        <title>Plant Genome Project.</title>
        <authorList>
            <person name="Zhang R.-G."/>
        </authorList>
    </citation>
    <scope>NUCLEOTIDE SEQUENCE</scope>
    <source>
        <strain evidence="1">AT1</strain>
    </source>
</reference>
<evidence type="ECO:0000313" key="2">
    <source>
        <dbReference type="Proteomes" id="UP001062846"/>
    </source>
</evidence>